<dbReference type="EMBL" id="MH727575">
    <property type="protein sequence ID" value="QAR18005.1"/>
    <property type="molecule type" value="Viral_cRNA"/>
</dbReference>
<protein>
    <submittedName>
        <fullName evidence="1">MP p4</fullName>
    </submittedName>
</protein>
<dbReference type="Proteomes" id="UP000500816">
    <property type="component" value="Genome"/>
</dbReference>
<sequence length="361" mass="40690">MFIATALLLFSMMMPGTSGMKDTDVNNHEYTKDGINGIEAITEITWNNIRSMNVKAKLPVKAQTQELPISVYHDLWRLYMARKQHMTRIASVAMLWTPTSSQFNEMATLIVVDERFKDDNIRAGKKAMLNSGKMNVDLIGNTITAVAFDPNFQQFITGSLDFATDTMDINKVKFYISFPDTRMSETGSIAGYMDISWKTLPDENGVYEKVQWDVFTFEKKLPAEIELMSGKNNFLKIKSYLDKKYNERKAALQKLDDFANALIWGTDQGLSNIKNKLNEDTASSSKMLIDSAKRMEAIKLKNIQTELSQAKSKLQKALASDDINEIESCKDELLGVYKKHNIQAPAGYDTDGGYVVIGEAQ</sequence>
<evidence type="ECO:0000313" key="1">
    <source>
        <dbReference type="EMBL" id="QAR18005.1"/>
    </source>
</evidence>
<organism evidence="1 2">
    <name type="scientific">pistacia virus B</name>
    <dbReference type="NCBI Taxonomy" id="2848035"/>
    <lineage>
        <taxon>Viruses</taxon>
        <taxon>Riboviria</taxon>
        <taxon>Orthornavirae</taxon>
        <taxon>Negarnaviricota</taxon>
        <taxon>Polyploviricotina</taxon>
        <taxon>Bunyaviricetes</taxon>
        <taxon>Elliovirales</taxon>
        <taxon>Fimoviridae</taxon>
        <taxon>Emaravirus</taxon>
        <taxon>Emaravirus pistaciae</taxon>
    </lineage>
</organism>
<evidence type="ECO:0000313" key="2">
    <source>
        <dbReference type="Proteomes" id="UP000500816"/>
    </source>
</evidence>
<accession>A0A410JAL9</accession>
<reference evidence="1 2" key="1">
    <citation type="submission" date="2018-08" db="EMBL/GenBank/DDBJ databases">
        <title>A new emaravirus de novo discovered in Pistacia through HTS.</title>
        <authorList>
            <person name="Buzkan N."/>
            <person name="Chiumenti M."/>
            <person name="Sarpkaya O.K."/>
            <person name="Karadag S."/>
            <person name="Massart S."/>
            <person name="Minafra A."/>
        </authorList>
    </citation>
    <scope>NUCLEOTIDE SEQUENCE [LARGE SCALE GENOMIC DNA]</scope>
    <source>
        <strain evidence="1">55</strain>
    </source>
</reference>
<keyword evidence="2" id="KW-1185">Reference proteome</keyword>
<proteinExistence type="predicted"/>
<dbReference type="Pfam" id="PF16505">
    <property type="entry name" value="Emaravirus_P4"/>
    <property type="match status" value="1"/>
</dbReference>
<name>A0A410JAL9_9VIRU</name>
<dbReference type="InterPro" id="IPR032434">
    <property type="entry name" value="Emaravirus_P4"/>
</dbReference>